<proteinExistence type="predicted"/>
<evidence type="ECO:0000313" key="2">
    <source>
        <dbReference type="Proteomes" id="UP000005239"/>
    </source>
</evidence>
<reference evidence="2" key="1">
    <citation type="journal article" date="2008" name="Nat. Genet.">
        <title>The Pristionchus pacificus genome provides a unique perspective on nematode lifestyle and parasitism.</title>
        <authorList>
            <person name="Dieterich C."/>
            <person name="Clifton S.W."/>
            <person name="Schuster L.N."/>
            <person name="Chinwalla A."/>
            <person name="Delehaunty K."/>
            <person name="Dinkelacker I."/>
            <person name="Fulton L."/>
            <person name="Fulton R."/>
            <person name="Godfrey J."/>
            <person name="Minx P."/>
            <person name="Mitreva M."/>
            <person name="Roeseler W."/>
            <person name="Tian H."/>
            <person name="Witte H."/>
            <person name="Yang S.P."/>
            <person name="Wilson R.K."/>
            <person name="Sommer R.J."/>
        </authorList>
    </citation>
    <scope>NUCLEOTIDE SEQUENCE [LARGE SCALE GENOMIC DNA]</scope>
    <source>
        <strain evidence="2">PS312</strain>
    </source>
</reference>
<accession>A0A8R1YFJ4</accession>
<dbReference type="AlphaFoldDB" id="A0A2A6CGR2"/>
<accession>A0A2A6CGR2</accession>
<dbReference type="OrthoDB" id="5800408at2759"/>
<keyword evidence="2" id="KW-1185">Reference proteome</keyword>
<gene>
    <name evidence="1" type="primary">WBGene00109774</name>
</gene>
<protein>
    <submittedName>
        <fullName evidence="1">Uncharacterized protein</fullName>
    </submittedName>
</protein>
<evidence type="ECO:0000313" key="1">
    <source>
        <dbReference type="EnsemblMetazoa" id="PPA20220.1"/>
    </source>
</evidence>
<name>A0A2A6CGR2_PRIPA</name>
<reference evidence="1" key="2">
    <citation type="submission" date="2022-06" db="UniProtKB">
        <authorList>
            <consortium name="EnsemblMetazoa"/>
        </authorList>
    </citation>
    <scope>IDENTIFICATION</scope>
    <source>
        <strain evidence="1">PS312</strain>
    </source>
</reference>
<dbReference type="Proteomes" id="UP000005239">
    <property type="component" value="Unassembled WGS sequence"/>
</dbReference>
<organism evidence="1 2">
    <name type="scientific">Pristionchus pacificus</name>
    <name type="common">Parasitic nematode worm</name>
    <dbReference type="NCBI Taxonomy" id="54126"/>
    <lineage>
        <taxon>Eukaryota</taxon>
        <taxon>Metazoa</taxon>
        <taxon>Ecdysozoa</taxon>
        <taxon>Nematoda</taxon>
        <taxon>Chromadorea</taxon>
        <taxon>Rhabditida</taxon>
        <taxon>Rhabditina</taxon>
        <taxon>Diplogasteromorpha</taxon>
        <taxon>Diplogasteroidea</taxon>
        <taxon>Neodiplogasteridae</taxon>
        <taxon>Pristionchus</taxon>
    </lineage>
</organism>
<dbReference type="EnsemblMetazoa" id="PPA20220.1">
    <property type="protein sequence ID" value="PPA20220.1"/>
    <property type="gene ID" value="WBGene00109774"/>
</dbReference>
<sequence length="314" mass="34064">MARSMRPRDLFFSLSLVDSPLPSLLKTTLTHSIPQLQSTRISIPLTMISTLVALLLPISTASQFVPRFPYYSPQDFLLEYYAPSNSLSYVDPYPSYSSQSQFPQPRAFGERQFLRDLPISSPSQAKFDPFDRQPGIVPKLSGGFLRSSTARSTASPTEDTFAQPGAAPKFTGSFLKDREPSPAHPMHLSSSQMKAFNDEETEGAVHRKPDAAINNFEGPITNPAAHFLSGTHFEKLSTPKCRMLNCAGPVPNDGSLSTTPTLSGKRSACSQVLVPINGCASGEGYPMAMLCSVCCECSAPLVSELLKSAANYRA</sequence>